<evidence type="ECO:0000256" key="1">
    <source>
        <dbReference type="ARBA" id="ARBA00001971"/>
    </source>
</evidence>
<evidence type="ECO:0000256" key="10">
    <source>
        <dbReference type="RuleBase" id="RU000461"/>
    </source>
</evidence>
<keyword evidence="6 10" id="KW-0560">Oxidoreductase</keyword>
<keyword evidence="13" id="KW-1185">Reference proteome</keyword>
<keyword evidence="8 10" id="KW-0503">Monooxygenase</keyword>
<dbReference type="GO" id="GO:0020037">
    <property type="term" value="F:heme binding"/>
    <property type="evidence" value="ECO:0007669"/>
    <property type="project" value="InterPro"/>
</dbReference>
<dbReference type="PANTHER" id="PTHR24305:SF166">
    <property type="entry name" value="CYTOCHROME P450 12A4, MITOCHONDRIAL-RELATED"/>
    <property type="match status" value="1"/>
</dbReference>
<dbReference type="Proteomes" id="UP000015241">
    <property type="component" value="Unassembled WGS sequence"/>
</dbReference>
<protein>
    <recommendedName>
        <fullName evidence="14">Cytochrome P450</fullName>
    </recommendedName>
</protein>
<dbReference type="InterPro" id="IPR050121">
    <property type="entry name" value="Cytochrome_P450_monoxygenase"/>
</dbReference>
<dbReference type="SUPFAM" id="SSF48264">
    <property type="entry name" value="Cytochrome P450"/>
    <property type="match status" value="1"/>
</dbReference>
<feature type="binding site" description="axial binding residue" evidence="9">
    <location>
        <position position="477"/>
    </location>
    <ligand>
        <name>heme</name>
        <dbReference type="ChEBI" id="CHEBI:30413"/>
    </ligand>
    <ligandPart>
        <name>Fe</name>
        <dbReference type="ChEBI" id="CHEBI:18248"/>
    </ligandPart>
</feature>
<evidence type="ECO:0000256" key="6">
    <source>
        <dbReference type="ARBA" id="ARBA00023002"/>
    </source>
</evidence>
<dbReference type="Pfam" id="PF00067">
    <property type="entry name" value="p450"/>
    <property type="match status" value="1"/>
</dbReference>
<evidence type="ECO:0000256" key="11">
    <source>
        <dbReference type="SAM" id="SignalP"/>
    </source>
</evidence>
<dbReference type="InterPro" id="IPR036396">
    <property type="entry name" value="Cyt_P450_sf"/>
</dbReference>
<evidence type="ECO:0000256" key="8">
    <source>
        <dbReference type="ARBA" id="ARBA00023033"/>
    </source>
</evidence>
<dbReference type="InterPro" id="IPR002401">
    <property type="entry name" value="Cyt_P450_E_grp-I"/>
</dbReference>
<evidence type="ECO:0000256" key="5">
    <source>
        <dbReference type="ARBA" id="ARBA00022723"/>
    </source>
</evidence>
<dbReference type="GO" id="GO:0005506">
    <property type="term" value="F:iron ion binding"/>
    <property type="evidence" value="ECO:0007669"/>
    <property type="project" value="InterPro"/>
</dbReference>
<dbReference type="PROSITE" id="PS00086">
    <property type="entry name" value="CYTOCHROME_P450"/>
    <property type="match status" value="1"/>
</dbReference>
<proteinExistence type="inferred from homology"/>
<keyword evidence="4 9" id="KW-0349">Heme</keyword>
<dbReference type="PRINTS" id="PR00385">
    <property type="entry name" value="P450"/>
</dbReference>
<dbReference type="HOGENOM" id="CLU_001570_5_11_1"/>
<dbReference type="GO" id="GO:0004497">
    <property type="term" value="F:monooxygenase activity"/>
    <property type="evidence" value="ECO:0007669"/>
    <property type="project" value="UniProtKB-KW"/>
</dbReference>
<evidence type="ECO:0000256" key="2">
    <source>
        <dbReference type="ARBA" id="ARBA00005179"/>
    </source>
</evidence>
<name>S8EC42_FOMSC</name>
<evidence type="ECO:0000313" key="13">
    <source>
        <dbReference type="Proteomes" id="UP000015241"/>
    </source>
</evidence>
<dbReference type="PRINTS" id="PR00463">
    <property type="entry name" value="EP450I"/>
</dbReference>
<keyword evidence="5 9" id="KW-0479">Metal-binding</keyword>
<feature type="chain" id="PRO_5004562951" description="Cytochrome P450" evidence="11">
    <location>
        <begin position="23"/>
        <end position="542"/>
    </location>
</feature>
<accession>S8EC42</accession>
<evidence type="ECO:0008006" key="14">
    <source>
        <dbReference type="Google" id="ProtNLM"/>
    </source>
</evidence>
<keyword evidence="7 9" id="KW-0408">Iron</keyword>
<gene>
    <name evidence="12" type="ORF">FOMPIDRAFT_1160380</name>
</gene>
<dbReference type="CDD" id="cd11069">
    <property type="entry name" value="CYP_FUM15-like"/>
    <property type="match status" value="1"/>
</dbReference>
<evidence type="ECO:0000256" key="3">
    <source>
        <dbReference type="ARBA" id="ARBA00010617"/>
    </source>
</evidence>
<evidence type="ECO:0000313" key="12">
    <source>
        <dbReference type="EMBL" id="EPT02542.1"/>
    </source>
</evidence>
<dbReference type="PANTHER" id="PTHR24305">
    <property type="entry name" value="CYTOCHROME P450"/>
    <property type="match status" value="1"/>
</dbReference>
<dbReference type="AlphaFoldDB" id="S8EC42"/>
<dbReference type="EMBL" id="KE504135">
    <property type="protein sequence ID" value="EPT02542.1"/>
    <property type="molecule type" value="Genomic_DNA"/>
</dbReference>
<comment type="cofactor">
    <cofactor evidence="1 9">
        <name>heme</name>
        <dbReference type="ChEBI" id="CHEBI:30413"/>
    </cofactor>
</comment>
<keyword evidence="11" id="KW-0732">Signal</keyword>
<comment type="similarity">
    <text evidence="3 10">Belongs to the cytochrome P450 family.</text>
</comment>
<comment type="pathway">
    <text evidence="2">Secondary metabolite biosynthesis.</text>
</comment>
<dbReference type="eggNOG" id="KOG0157">
    <property type="taxonomic scope" value="Eukaryota"/>
</dbReference>
<feature type="signal peptide" evidence="11">
    <location>
        <begin position="1"/>
        <end position="22"/>
    </location>
</feature>
<organism evidence="12 13">
    <name type="scientific">Fomitopsis schrenkii</name>
    <name type="common">Brown rot fungus</name>
    <dbReference type="NCBI Taxonomy" id="2126942"/>
    <lineage>
        <taxon>Eukaryota</taxon>
        <taxon>Fungi</taxon>
        <taxon>Dikarya</taxon>
        <taxon>Basidiomycota</taxon>
        <taxon>Agaricomycotina</taxon>
        <taxon>Agaricomycetes</taxon>
        <taxon>Polyporales</taxon>
        <taxon>Fomitopsis</taxon>
    </lineage>
</organism>
<reference evidence="12 13" key="1">
    <citation type="journal article" date="2012" name="Science">
        <title>The Paleozoic origin of enzymatic lignin decomposition reconstructed from 31 fungal genomes.</title>
        <authorList>
            <person name="Floudas D."/>
            <person name="Binder M."/>
            <person name="Riley R."/>
            <person name="Barry K."/>
            <person name="Blanchette R.A."/>
            <person name="Henrissat B."/>
            <person name="Martinez A.T."/>
            <person name="Otillar R."/>
            <person name="Spatafora J.W."/>
            <person name="Yadav J.S."/>
            <person name="Aerts A."/>
            <person name="Benoit I."/>
            <person name="Boyd A."/>
            <person name="Carlson A."/>
            <person name="Copeland A."/>
            <person name="Coutinho P.M."/>
            <person name="de Vries R.P."/>
            <person name="Ferreira P."/>
            <person name="Findley K."/>
            <person name="Foster B."/>
            <person name="Gaskell J."/>
            <person name="Glotzer D."/>
            <person name="Gorecki P."/>
            <person name="Heitman J."/>
            <person name="Hesse C."/>
            <person name="Hori C."/>
            <person name="Igarashi K."/>
            <person name="Jurgens J.A."/>
            <person name="Kallen N."/>
            <person name="Kersten P."/>
            <person name="Kohler A."/>
            <person name="Kuees U."/>
            <person name="Kumar T.K.A."/>
            <person name="Kuo A."/>
            <person name="LaButti K."/>
            <person name="Larrondo L.F."/>
            <person name="Lindquist E."/>
            <person name="Ling A."/>
            <person name="Lombard V."/>
            <person name="Lucas S."/>
            <person name="Lundell T."/>
            <person name="Martin R."/>
            <person name="McLaughlin D.J."/>
            <person name="Morgenstern I."/>
            <person name="Morin E."/>
            <person name="Murat C."/>
            <person name="Nagy L.G."/>
            <person name="Nolan M."/>
            <person name="Ohm R.A."/>
            <person name="Patyshakuliyeva A."/>
            <person name="Rokas A."/>
            <person name="Ruiz-Duenas F.J."/>
            <person name="Sabat G."/>
            <person name="Salamov A."/>
            <person name="Samejima M."/>
            <person name="Schmutz J."/>
            <person name="Slot J.C."/>
            <person name="St John F."/>
            <person name="Stenlid J."/>
            <person name="Sun H."/>
            <person name="Sun S."/>
            <person name="Syed K."/>
            <person name="Tsang A."/>
            <person name="Wiebenga A."/>
            <person name="Young D."/>
            <person name="Pisabarro A."/>
            <person name="Eastwood D.C."/>
            <person name="Martin F."/>
            <person name="Cullen D."/>
            <person name="Grigoriev I.V."/>
            <person name="Hibbett D.S."/>
        </authorList>
    </citation>
    <scope>NUCLEOTIDE SEQUENCE</scope>
    <source>
        <strain evidence="13">FP-58527</strain>
    </source>
</reference>
<dbReference type="GO" id="GO:0016705">
    <property type="term" value="F:oxidoreductase activity, acting on paired donors, with incorporation or reduction of molecular oxygen"/>
    <property type="evidence" value="ECO:0007669"/>
    <property type="project" value="InterPro"/>
</dbReference>
<dbReference type="InterPro" id="IPR001128">
    <property type="entry name" value="Cyt_P450"/>
</dbReference>
<dbReference type="InParanoid" id="S8EC42"/>
<dbReference type="InterPro" id="IPR017972">
    <property type="entry name" value="Cyt_P450_CS"/>
</dbReference>
<evidence type="ECO:0000256" key="7">
    <source>
        <dbReference type="ARBA" id="ARBA00023004"/>
    </source>
</evidence>
<evidence type="ECO:0000256" key="4">
    <source>
        <dbReference type="ARBA" id="ARBA00022617"/>
    </source>
</evidence>
<evidence type="ECO:0000256" key="9">
    <source>
        <dbReference type="PIRSR" id="PIRSR602401-1"/>
    </source>
</evidence>
<dbReference type="STRING" id="743788.S8EC42"/>
<sequence>MDGLVGALALTLLCLLYAVRWARKKASLADVPGPRPESFWLGNLAELHQEQAGEADFRYQAEYGGVARIKGPLGVDMLWLSDPKALQYIYQTSGYNFPKQPERRVLSGLIGDHGLTWADGETHRRQRKVMLPAFGSPEAKALLPIFEHYAEQVALRWREILESSEGQTAVLNVIKLISPATLDAIGEAAFDYKLGCLDNSETELAQGYNSLVAGIFSSPSKSKLFWTSVAHYVPMGLSEWCYAHLPGKGLDKARQNKRAAHKVARQLLDMKSEAVLSSKGSRDVMSIIVQANASEHAKTKLADDEMIAQMRTIMLAGQETSSNTLSFALYELARHPHYQDRLRAEIRTMEGSVRERGHAAFSSLDFDGMPFLQAFVREVLRYHPVVPHNYRQALKDDVLPLSKPLRTLSGKLVNEIHIPEGTRLTLSIAAYNREKDIWGEDAHVFNPERFLDSTGKRGPTVGVFANILTFSGGVRACIGWRLAVIELQAFLCQLLSDFEFGMTEELKRLRRENALAMVPTLDGELEKGVQLPLKVSFATRQD</sequence>
<dbReference type="Gene3D" id="1.10.630.10">
    <property type="entry name" value="Cytochrome P450"/>
    <property type="match status" value="1"/>
</dbReference>
<dbReference type="OrthoDB" id="1470350at2759"/>